<evidence type="ECO:0000256" key="3">
    <source>
        <dbReference type="PROSITE-ProRule" id="PRU00023"/>
    </source>
</evidence>
<dbReference type="Gene3D" id="1.25.40.20">
    <property type="entry name" value="Ankyrin repeat-containing domain"/>
    <property type="match status" value="2"/>
</dbReference>
<dbReference type="InterPro" id="IPR036770">
    <property type="entry name" value="Ankyrin_rpt-contain_sf"/>
</dbReference>
<sequence>MLNWIFKDSKLTLRKICLDSKLSTSKKIQKIETYLANGGDINFIDPDISPCNVLVPLSRSPESDISLVQYLFDKGAKIECNGFSAFHSAIEFNNTALVRFYLTLGADLYYQNRYNNCWLNYLYHPEPQYTYQDYQRRDMIDLLLDAHLDINKPVSFWTNGEFNLPLEILYSERSKDLFIHIINKDIALDIEASALIENIIFASEFWGLETFAPLVKRFPDFKKERYIMANDSSFWDDANLLELCVYANAQDFCEYLLDNLPQLKADSRAKSLVYAALKSKFDLRIVEKLLKVTVDINRIYKMTPPESYQAPLISQYLDNDKYTDPDQRDYIYQALELLLKYGADPNSEFVNTGESYEMLIWSNLRLLVFPMVKNRTFLPQFLDLFLQYGLDINKKFGAVEEPTLLTITQRGSWKEDQETIIQVMEYLLPKGLDLNLTNIYDTNFVSAAAISCRSQLLEWLINQGGDIHTHCGFDNSPILHKAISTYSIDAITGPIRRQTVQLLLQHGAKLEEFSVDERFTPLMCACYYGAQSCVELLLEQGANPHVKNGEGFTPALCAVTGGVSNEFPRFESTAVRILKLLQQYGADLAVENCRGNSPLVAAIELDHKEIFEALLQMVPYSQAQREHALVFAEPESYFHRRLRQYINGETAQEVTSLPTEEESEVVEPALPHTEVKAGVGAGEPQPFVTKTGPEASSAASDKLHLPTIIELKAKVQSFFTLIARDPDVTPAQLNGIEEQLDLLIEKLDTFSFFRNQATKEEFEESIQEYLDESVEQINTIINDDYPALTEALVDAVWVILQFYCVDIEIETALRKRFW</sequence>
<gene>
    <name evidence="4" type="ORF">FCH32_12440</name>
</gene>
<keyword evidence="1" id="KW-0677">Repeat</keyword>
<feature type="repeat" description="ANK" evidence="3">
    <location>
        <begin position="517"/>
        <end position="549"/>
    </location>
</feature>
<dbReference type="Pfam" id="PF12796">
    <property type="entry name" value="Ank_2"/>
    <property type="match status" value="1"/>
</dbReference>
<feature type="repeat" description="ANK" evidence="3">
    <location>
        <begin position="81"/>
        <end position="113"/>
    </location>
</feature>
<name>A0ABD6MDF7_9ENTR</name>
<comment type="caution">
    <text evidence="4">The sequence shown here is derived from an EMBL/GenBank/DDBJ whole genome shotgun (WGS) entry which is preliminary data.</text>
</comment>
<dbReference type="Proteomes" id="UP000729009">
    <property type="component" value="Unassembled WGS sequence"/>
</dbReference>
<evidence type="ECO:0000256" key="2">
    <source>
        <dbReference type="ARBA" id="ARBA00023043"/>
    </source>
</evidence>
<dbReference type="EMBL" id="SUQN01000005">
    <property type="protein sequence ID" value="NTZ51101.1"/>
    <property type="molecule type" value="Genomic_DNA"/>
</dbReference>
<dbReference type="PANTHER" id="PTHR24198">
    <property type="entry name" value="ANKYRIN REPEAT AND PROTEIN KINASE DOMAIN-CONTAINING PROTEIN"/>
    <property type="match status" value="1"/>
</dbReference>
<dbReference type="PROSITE" id="PS50297">
    <property type="entry name" value="ANK_REP_REGION"/>
    <property type="match status" value="2"/>
</dbReference>
<evidence type="ECO:0000313" key="4">
    <source>
        <dbReference type="EMBL" id="NTZ51101.1"/>
    </source>
</evidence>
<evidence type="ECO:0000256" key="1">
    <source>
        <dbReference type="ARBA" id="ARBA00022737"/>
    </source>
</evidence>
<accession>A0ABD6MDF7</accession>
<keyword evidence="5" id="KW-1185">Reference proteome</keyword>
<reference evidence="4 5" key="1">
    <citation type="submission" date="2019-05" db="EMBL/GenBank/DDBJ databases">
        <title>Draft genomes of bacterial isolates retrieved from different Forrest soils.</title>
        <authorList>
            <person name="Soares-Castro P."/>
            <person name="Santos P.M."/>
        </authorList>
    </citation>
    <scope>NUCLEOTIDE SEQUENCE [LARGE SCALE GENOMIC DNA]</scope>
    <source>
        <strain evidence="4 5">UMG736</strain>
    </source>
</reference>
<dbReference type="PROSITE" id="PS50088">
    <property type="entry name" value="ANK_REPEAT"/>
    <property type="match status" value="2"/>
</dbReference>
<dbReference type="InterPro" id="IPR002110">
    <property type="entry name" value="Ankyrin_rpt"/>
</dbReference>
<evidence type="ECO:0000313" key="5">
    <source>
        <dbReference type="Proteomes" id="UP000729009"/>
    </source>
</evidence>
<keyword evidence="2 3" id="KW-0040">ANK repeat</keyword>
<dbReference type="PANTHER" id="PTHR24198:SF165">
    <property type="entry name" value="ANKYRIN REPEAT-CONTAINING PROTEIN-RELATED"/>
    <property type="match status" value="1"/>
</dbReference>
<dbReference type="RefSeq" id="WP_174360983.1">
    <property type="nucleotide sequence ID" value="NZ_SUQN01000005.1"/>
</dbReference>
<dbReference type="SUPFAM" id="SSF48403">
    <property type="entry name" value="Ankyrin repeat"/>
    <property type="match status" value="2"/>
</dbReference>
<dbReference type="SMART" id="SM00248">
    <property type="entry name" value="ANK"/>
    <property type="match status" value="9"/>
</dbReference>
<proteinExistence type="predicted"/>
<organism evidence="4 5">
    <name type="scientific">Citrobacter gillenii</name>
    <dbReference type="NCBI Taxonomy" id="67828"/>
    <lineage>
        <taxon>Bacteria</taxon>
        <taxon>Pseudomonadati</taxon>
        <taxon>Pseudomonadota</taxon>
        <taxon>Gammaproteobacteria</taxon>
        <taxon>Enterobacterales</taxon>
        <taxon>Enterobacteriaceae</taxon>
        <taxon>Citrobacter</taxon>
        <taxon>Citrobacter freundii complex</taxon>
    </lineage>
</organism>
<protein>
    <submittedName>
        <fullName evidence="4">Ankyrin repeat domain-containing protein</fullName>
    </submittedName>
</protein>
<dbReference type="AlphaFoldDB" id="A0ABD6MDF7"/>